<dbReference type="Pfam" id="PF00571">
    <property type="entry name" value="CBS"/>
    <property type="match status" value="2"/>
</dbReference>
<dbReference type="PANTHER" id="PTHR43080">
    <property type="entry name" value="CBS DOMAIN-CONTAINING PROTEIN CBSX3, MITOCHONDRIAL"/>
    <property type="match status" value="1"/>
</dbReference>
<comment type="caution">
    <text evidence="4">The sequence shown here is derived from an EMBL/GenBank/DDBJ whole genome shotgun (WGS) entry which is preliminary data.</text>
</comment>
<dbReference type="InterPro" id="IPR000644">
    <property type="entry name" value="CBS_dom"/>
</dbReference>
<dbReference type="Gene3D" id="3.10.580.10">
    <property type="entry name" value="CBS-domain"/>
    <property type="match status" value="1"/>
</dbReference>
<dbReference type="AlphaFoldDB" id="A0A841D1E0"/>
<dbReference type="SUPFAM" id="SSF54631">
    <property type="entry name" value="CBS-domain pair"/>
    <property type="match status" value="1"/>
</dbReference>
<reference evidence="4 5" key="1">
    <citation type="submission" date="2020-08" db="EMBL/GenBank/DDBJ databases">
        <title>Genomic Encyclopedia of Type Strains, Phase III (KMG-III): the genomes of soil and plant-associated and newly described type strains.</title>
        <authorList>
            <person name="Whitman W."/>
        </authorList>
    </citation>
    <scope>NUCLEOTIDE SEQUENCE [LARGE SCALE GENOMIC DNA]</scope>
    <source>
        <strain evidence="4 5">CECT 3303</strain>
    </source>
</reference>
<evidence type="ECO:0000259" key="3">
    <source>
        <dbReference type="PROSITE" id="PS51371"/>
    </source>
</evidence>
<evidence type="ECO:0000256" key="2">
    <source>
        <dbReference type="PROSITE-ProRule" id="PRU00703"/>
    </source>
</evidence>
<dbReference type="InterPro" id="IPR046342">
    <property type="entry name" value="CBS_dom_sf"/>
</dbReference>
<evidence type="ECO:0000256" key="1">
    <source>
        <dbReference type="ARBA" id="ARBA00023122"/>
    </source>
</evidence>
<organism evidence="4 5">
    <name type="scientific">Planomonospora venezuelensis</name>
    <dbReference type="NCBI Taxonomy" id="1999"/>
    <lineage>
        <taxon>Bacteria</taxon>
        <taxon>Bacillati</taxon>
        <taxon>Actinomycetota</taxon>
        <taxon>Actinomycetes</taxon>
        <taxon>Streptosporangiales</taxon>
        <taxon>Streptosporangiaceae</taxon>
        <taxon>Planomonospora</taxon>
    </lineage>
</organism>
<name>A0A841D1E0_PLAVE</name>
<dbReference type="PROSITE" id="PS51371">
    <property type="entry name" value="CBS"/>
    <property type="match status" value="2"/>
</dbReference>
<keyword evidence="5" id="KW-1185">Reference proteome</keyword>
<evidence type="ECO:0000313" key="4">
    <source>
        <dbReference type="EMBL" id="MBB5961346.1"/>
    </source>
</evidence>
<dbReference type="EMBL" id="JACHJJ010000001">
    <property type="protein sequence ID" value="MBB5961346.1"/>
    <property type="molecule type" value="Genomic_DNA"/>
</dbReference>
<evidence type="ECO:0000313" key="5">
    <source>
        <dbReference type="Proteomes" id="UP000562352"/>
    </source>
</evidence>
<feature type="domain" description="CBS" evidence="3">
    <location>
        <begin position="9"/>
        <end position="66"/>
    </location>
</feature>
<gene>
    <name evidence="4" type="ORF">FHS22_000584</name>
</gene>
<dbReference type="Proteomes" id="UP000562352">
    <property type="component" value="Unassembled WGS sequence"/>
</dbReference>
<keyword evidence="1 2" id="KW-0129">CBS domain</keyword>
<dbReference type="SMART" id="SM00116">
    <property type="entry name" value="CBS"/>
    <property type="match status" value="2"/>
</dbReference>
<dbReference type="PANTHER" id="PTHR43080:SF2">
    <property type="entry name" value="CBS DOMAIN-CONTAINING PROTEIN"/>
    <property type="match status" value="1"/>
</dbReference>
<dbReference type="RefSeq" id="WP_184938085.1">
    <property type="nucleotide sequence ID" value="NZ_BAAAWZ010000001.1"/>
</dbReference>
<proteinExistence type="predicted"/>
<accession>A0A841D1E0</accession>
<sequence>MSKTVADVMTADPMTIDASQPVSVAARIMSDEDTGAVIITNDGVIAGIVTDRDIAVRIVAEDKGPETPVRDACSDDLVTVGPDTSIEQVVQLMRSKAVRRMPVVENDRAVGIVSIGDLAIDRDAGSALADISAAEGNR</sequence>
<dbReference type="InterPro" id="IPR051257">
    <property type="entry name" value="Diverse_CBS-Domain"/>
</dbReference>
<protein>
    <submittedName>
        <fullName evidence="4">CBS domain-containing protein</fullName>
    </submittedName>
</protein>
<feature type="domain" description="CBS" evidence="3">
    <location>
        <begin position="73"/>
        <end position="128"/>
    </location>
</feature>